<keyword evidence="4" id="KW-0808">Transferase</keyword>
<dbReference type="Pfam" id="PF07730">
    <property type="entry name" value="HisKA_3"/>
    <property type="match status" value="1"/>
</dbReference>
<evidence type="ECO:0000259" key="12">
    <source>
        <dbReference type="Pfam" id="PF07730"/>
    </source>
</evidence>
<keyword evidence="6" id="KW-0418">Kinase</keyword>
<dbReference type="GO" id="GO:0046983">
    <property type="term" value="F:protein dimerization activity"/>
    <property type="evidence" value="ECO:0007669"/>
    <property type="project" value="InterPro"/>
</dbReference>
<gene>
    <name evidence="13" type="ORF">Sru01_11350</name>
</gene>
<dbReference type="SUPFAM" id="SSF55874">
    <property type="entry name" value="ATPase domain of HSP90 chaperone/DNA topoisomerase II/histidine kinase"/>
    <property type="match status" value="1"/>
</dbReference>
<dbReference type="InterPro" id="IPR050482">
    <property type="entry name" value="Sensor_HK_TwoCompSys"/>
</dbReference>
<dbReference type="CDD" id="cd16917">
    <property type="entry name" value="HATPase_UhpB-NarQ-NarX-like"/>
    <property type="match status" value="1"/>
</dbReference>
<dbReference type="Gene3D" id="1.20.5.1930">
    <property type="match status" value="1"/>
</dbReference>
<keyword evidence="5" id="KW-0547">Nucleotide-binding</keyword>
<keyword evidence="7" id="KW-0067">ATP-binding</keyword>
<evidence type="ECO:0000256" key="4">
    <source>
        <dbReference type="ARBA" id="ARBA00022679"/>
    </source>
</evidence>
<dbReference type="AlphaFoldDB" id="A0A919V007"/>
<evidence type="ECO:0000256" key="7">
    <source>
        <dbReference type="ARBA" id="ARBA00022840"/>
    </source>
</evidence>
<dbReference type="EMBL" id="BOOU01000014">
    <property type="protein sequence ID" value="GII76153.1"/>
    <property type="molecule type" value="Genomic_DNA"/>
</dbReference>
<dbReference type="PANTHER" id="PTHR24421:SF10">
    <property type="entry name" value="NITRATE_NITRITE SENSOR PROTEIN NARQ"/>
    <property type="match status" value="1"/>
</dbReference>
<comment type="catalytic activity">
    <reaction evidence="1">
        <text>ATP + protein L-histidine = ADP + protein N-phospho-L-histidine.</text>
        <dbReference type="EC" id="2.7.13.3"/>
    </reaction>
</comment>
<dbReference type="InterPro" id="IPR003594">
    <property type="entry name" value="HATPase_dom"/>
</dbReference>
<dbReference type="EC" id="2.7.13.3" evidence="2"/>
<dbReference type="InterPro" id="IPR036890">
    <property type="entry name" value="HATPase_C_sf"/>
</dbReference>
<evidence type="ECO:0000256" key="1">
    <source>
        <dbReference type="ARBA" id="ARBA00000085"/>
    </source>
</evidence>
<keyword evidence="3" id="KW-0597">Phosphoprotein</keyword>
<feature type="transmembrane region" description="Helical" evidence="10">
    <location>
        <begin position="134"/>
        <end position="156"/>
    </location>
</feature>
<evidence type="ECO:0000259" key="11">
    <source>
        <dbReference type="Pfam" id="PF02518"/>
    </source>
</evidence>
<feature type="transmembrane region" description="Helical" evidence="10">
    <location>
        <begin position="104"/>
        <end position="122"/>
    </location>
</feature>
<evidence type="ECO:0000313" key="13">
    <source>
        <dbReference type="EMBL" id="GII76153.1"/>
    </source>
</evidence>
<dbReference type="GO" id="GO:0005524">
    <property type="term" value="F:ATP binding"/>
    <property type="evidence" value="ECO:0007669"/>
    <property type="project" value="UniProtKB-KW"/>
</dbReference>
<protein>
    <recommendedName>
        <fullName evidence="2">histidine kinase</fullName>
        <ecNumber evidence="2">2.7.13.3</ecNumber>
    </recommendedName>
</protein>
<dbReference type="RefSeq" id="WP_203982792.1">
    <property type="nucleotide sequence ID" value="NZ_BOOU01000014.1"/>
</dbReference>
<comment type="caution">
    <text evidence="13">The sequence shown here is derived from an EMBL/GenBank/DDBJ whole genome shotgun (WGS) entry which is preliminary data.</text>
</comment>
<evidence type="ECO:0000256" key="5">
    <source>
        <dbReference type="ARBA" id="ARBA00022741"/>
    </source>
</evidence>
<sequence>MDDRRPARLRPLVDGGAAAGVVAAFWTWPAIAAGPWQQTVTGAVLAGVTAGAMPLRWRAPAAATLSAAAGTVLGTLLGICQDPMLAAAWCLYPLAIEQARRTRIVAGVLAGTFTGLAMVTAVPAGAQPGPARQVVVAVAALGVAWLLGTATGRQIATAREAERMRVRLAVARDVHDAVGHALGVVLAQSAVTLSLPGTREEELRDTLSQVEAHARTALEEVQGLVRALRAPDGGPGPGLDALAAAVRATRAAGVEVDVQLDAGGPIGDRTAAAAFRVAQEALANVVRHAPGARCSVRIGREGGLLVLRVEDGGARTPGGPPPPAGSGTGLRGMRERLRPLGGTVEWGPRPAGGFQVTARLPAGDVR</sequence>
<dbReference type="InterPro" id="IPR011712">
    <property type="entry name" value="Sig_transdc_His_kin_sub3_dim/P"/>
</dbReference>
<feature type="domain" description="Signal transduction histidine kinase subgroup 3 dimerisation and phosphoacceptor" evidence="12">
    <location>
        <begin position="167"/>
        <end position="231"/>
    </location>
</feature>
<evidence type="ECO:0000256" key="8">
    <source>
        <dbReference type="ARBA" id="ARBA00023012"/>
    </source>
</evidence>
<feature type="transmembrane region" description="Helical" evidence="10">
    <location>
        <begin position="63"/>
        <end position="92"/>
    </location>
</feature>
<name>A0A919V007_9ACTN</name>
<reference evidence="13" key="1">
    <citation type="submission" date="2021-01" db="EMBL/GenBank/DDBJ databases">
        <title>Whole genome shotgun sequence of Sphaerisporangium rufum NBRC 109079.</title>
        <authorList>
            <person name="Komaki H."/>
            <person name="Tamura T."/>
        </authorList>
    </citation>
    <scope>NUCLEOTIDE SEQUENCE</scope>
    <source>
        <strain evidence="13">NBRC 109079</strain>
    </source>
</reference>
<keyword evidence="10" id="KW-0812">Transmembrane</keyword>
<evidence type="ECO:0000256" key="2">
    <source>
        <dbReference type="ARBA" id="ARBA00012438"/>
    </source>
</evidence>
<evidence type="ECO:0000256" key="10">
    <source>
        <dbReference type="SAM" id="Phobius"/>
    </source>
</evidence>
<dbReference type="Gene3D" id="3.30.565.10">
    <property type="entry name" value="Histidine kinase-like ATPase, C-terminal domain"/>
    <property type="match status" value="1"/>
</dbReference>
<dbReference type="Pfam" id="PF02518">
    <property type="entry name" value="HATPase_c"/>
    <property type="match status" value="1"/>
</dbReference>
<accession>A0A919V007</accession>
<evidence type="ECO:0000256" key="3">
    <source>
        <dbReference type="ARBA" id="ARBA00022553"/>
    </source>
</evidence>
<feature type="region of interest" description="Disordered" evidence="9">
    <location>
        <begin position="311"/>
        <end position="366"/>
    </location>
</feature>
<dbReference type="GO" id="GO:0016020">
    <property type="term" value="C:membrane"/>
    <property type="evidence" value="ECO:0007669"/>
    <property type="project" value="InterPro"/>
</dbReference>
<feature type="transmembrane region" description="Helical" evidence="10">
    <location>
        <begin position="12"/>
        <end position="31"/>
    </location>
</feature>
<dbReference type="GO" id="GO:0000155">
    <property type="term" value="F:phosphorelay sensor kinase activity"/>
    <property type="evidence" value="ECO:0007669"/>
    <property type="project" value="InterPro"/>
</dbReference>
<evidence type="ECO:0000256" key="6">
    <source>
        <dbReference type="ARBA" id="ARBA00022777"/>
    </source>
</evidence>
<evidence type="ECO:0000256" key="9">
    <source>
        <dbReference type="SAM" id="MobiDB-lite"/>
    </source>
</evidence>
<feature type="domain" description="Histidine kinase/HSP90-like ATPase" evidence="11">
    <location>
        <begin position="274"/>
        <end position="362"/>
    </location>
</feature>
<keyword evidence="10" id="KW-0472">Membrane</keyword>
<proteinExistence type="predicted"/>
<organism evidence="13 14">
    <name type="scientific">Sphaerisporangium rufum</name>
    <dbReference type="NCBI Taxonomy" id="1381558"/>
    <lineage>
        <taxon>Bacteria</taxon>
        <taxon>Bacillati</taxon>
        <taxon>Actinomycetota</taxon>
        <taxon>Actinomycetes</taxon>
        <taxon>Streptosporangiales</taxon>
        <taxon>Streptosporangiaceae</taxon>
        <taxon>Sphaerisporangium</taxon>
    </lineage>
</organism>
<keyword evidence="8" id="KW-0902">Two-component regulatory system</keyword>
<dbReference type="Proteomes" id="UP000655287">
    <property type="component" value="Unassembled WGS sequence"/>
</dbReference>
<keyword evidence="14" id="KW-1185">Reference proteome</keyword>
<keyword evidence="10" id="KW-1133">Transmembrane helix</keyword>
<evidence type="ECO:0000313" key="14">
    <source>
        <dbReference type="Proteomes" id="UP000655287"/>
    </source>
</evidence>
<dbReference type="PANTHER" id="PTHR24421">
    <property type="entry name" value="NITRATE/NITRITE SENSOR PROTEIN NARX-RELATED"/>
    <property type="match status" value="1"/>
</dbReference>